<protein>
    <recommendedName>
        <fullName evidence="3">DUF1877 family protein</fullName>
    </recommendedName>
</protein>
<sequence length="140" mass="14834">MTTYYTAADDDQAVQALKNPPTGDEVLTSDIAPDDDRFTALIELVTGKQLDQLDGDEYTVRDDVATDATQSVVALGSGLVAQIADRDAQEFTDLAGPWSATDAFDGSADPAELVDYLTDLQHLARNAAATNGGVYAVESF</sequence>
<name>A0A7Z0DCA0_9ACTN</name>
<comment type="caution">
    <text evidence="1">The sequence shown here is derived from an EMBL/GenBank/DDBJ whole genome shotgun (WGS) entry which is preliminary data.</text>
</comment>
<dbReference type="EMBL" id="JACBZS010000001">
    <property type="protein sequence ID" value="NYI72669.1"/>
    <property type="molecule type" value="Genomic_DNA"/>
</dbReference>
<evidence type="ECO:0000313" key="1">
    <source>
        <dbReference type="EMBL" id="NYI72669.1"/>
    </source>
</evidence>
<proteinExistence type="predicted"/>
<organism evidence="1 2">
    <name type="scientific">Naumannella cuiyingiana</name>
    <dbReference type="NCBI Taxonomy" id="1347891"/>
    <lineage>
        <taxon>Bacteria</taxon>
        <taxon>Bacillati</taxon>
        <taxon>Actinomycetota</taxon>
        <taxon>Actinomycetes</taxon>
        <taxon>Propionibacteriales</taxon>
        <taxon>Propionibacteriaceae</taxon>
        <taxon>Naumannella</taxon>
    </lineage>
</organism>
<evidence type="ECO:0008006" key="3">
    <source>
        <dbReference type="Google" id="ProtNLM"/>
    </source>
</evidence>
<dbReference type="Proteomes" id="UP000527616">
    <property type="component" value="Unassembled WGS sequence"/>
</dbReference>
<dbReference type="RefSeq" id="WP_179446293.1">
    <property type="nucleotide sequence ID" value="NZ_JACBZS010000001.1"/>
</dbReference>
<keyword evidence="2" id="KW-1185">Reference proteome</keyword>
<dbReference type="AlphaFoldDB" id="A0A7Z0DCA0"/>
<reference evidence="1 2" key="1">
    <citation type="submission" date="2020-07" db="EMBL/GenBank/DDBJ databases">
        <title>Sequencing the genomes of 1000 actinobacteria strains.</title>
        <authorList>
            <person name="Klenk H.-P."/>
        </authorList>
    </citation>
    <scope>NUCLEOTIDE SEQUENCE [LARGE SCALE GENOMIC DNA]</scope>
    <source>
        <strain evidence="1 2">DSM 103164</strain>
    </source>
</reference>
<evidence type="ECO:0000313" key="2">
    <source>
        <dbReference type="Proteomes" id="UP000527616"/>
    </source>
</evidence>
<gene>
    <name evidence="1" type="ORF">GGQ54_003229</name>
</gene>
<accession>A0A7Z0DCA0</accession>